<proteinExistence type="predicted"/>
<gene>
    <name evidence="11" type="ORF">JD844_015478</name>
</gene>
<dbReference type="EMBL" id="JAIPUX010005289">
    <property type="protein sequence ID" value="KAH0617379.1"/>
    <property type="molecule type" value="Genomic_DNA"/>
</dbReference>
<keyword evidence="12" id="KW-1185">Reference proteome</keyword>
<keyword evidence="7" id="KW-1015">Disulfide bond</keyword>
<comment type="subcellular location">
    <subcellularLocation>
        <location evidence="1">Cell membrane</location>
    </subcellularLocation>
    <subcellularLocation>
        <location evidence="2">Secreted</location>
    </subcellularLocation>
</comment>
<evidence type="ECO:0000256" key="4">
    <source>
        <dbReference type="ARBA" id="ARBA00022525"/>
    </source>
</evidence>
<feature type="chain" id="PRO_5046810308" description="UPAR/Ly6 domain-containing protein" evidence="9">
    <location>
        <begin position="21"/>
        <end position="126"/>
    </location>
</feature>
<evidence type="ECO:0000313" key="12">
    <source>
        <dbReference type="Proteomes" id="UP000826234"/>
    </source>
</evidence>
<keyword evidence="4" id="KW-0964">Secreted</keyword>
<dbReference type="InterPro" id="IPR016054">
    <property type="entry name" value="LY6_UPA_recep-like"/>
</dbReference>
<dbReference type="Proteomes" id="UP000826234">
    <property type="component" value="Unassembled WGS sequence"/>
</dbReference>
<dbReference type="InterPro" id="IPR045860">
    <property type="entry name" value="Snake_toxin-like_sf"/>
</dbReference>
<evidence type="ECO:0000256" key="9">
    <source>
        <dbReference type="SAM" id="SignalP"/>
    </source>
</evidence>
<evidence type="ECO:0000256" key="1">
    <source>
        <dbReference type="ARBA" id="ARBA00004236"/>
    </source>
</evidence>
<keyword evidence="5 9" id="KW-0732">Signal</keyword>
<evidence type="ECO:0000259" key="10">
    <source>
        <dbReference type="SMART" id="SM00134"/>
    </source>
</evidence>
<evidence type="ECO:0000313" key="11">
    <source>
        <dbReference type="EMBL" id="KAH0617379.1"/>
    </source>
</evidence>
<dbReference type="InterPro" id="IPR035076">
    <property type="entry name" value="Toxin/TOLIP"/>
</dbReference>
<organism evidence="11 12">
    <name type="scientific">Phrynosoma platyrhinos</name>
    <name type="common">Desert horned lizard</name>
    <dbReference type="NCBI Taxonomy" id="52577"/>
    <lineage>
        <taxon>Eukaryota</taxon>
        <taxon>Metazoa</taxon>
        <taxon>Chordata</taxon>
        <taxon>Craniata</taxon>
        <taxon>Vertebrata</taxon>
        <taxon>Euteleostomi</taxon>
        <taxon>Lepidosauria</taxon>
        <taxon>Squamata</taxon>
        <taxon>Bifurcata</taxon>
        <taxon>Unidentata</taxon>
        <taxon>Episquamata</taxon>
        <taxon>Toxicofera</taxon>
        <taxon>Iguania</taxon>
        <taxon>Phrynosomatidae</taxon>
        <taxon>Phrynosomatinae</taxon>
        <taxon>Phrynosoma</taxon>
    </lineage>
</organism>
<evidence type="ECO:0000256" key="2">
    <source>
        <dbReference type="ARBA" id="ARBA00004613"/>
    </source>
</evidence>
<evidence type="ECO:0000256" key="8">
    <source>
        <dbReference type="ARBA" id="ARBA00023180"/>
    </source>
</evidence>
<dbReference type="SUPFAM" id="SSF57302">
    <property type="entry name" value="Snake toxin-like"/>
    <property type="match status" value="1"/>
</dbReference>
<evidence type="ECO:0000256" key="3">
    <source>
        <dbReference type="ARBA" id="ARBA00022475"/>
    </source>
</evidence>
<keyword evidence="8" id="KW-0325">Glycoprotein</keyword>
<feature type="domain" description="UPAR/Ly6" evidence="10">
    <location>
        <begin position="21"/>
        <end position="107"/>
    </location>
</feature>
<protein>
    <recommendedName>
        <fullName evidence="10">UPAR/Ly6 domain-containing protein</fullName>
    </recommendedName>
</protein>
<dbReference type="PANTHER" id="PTHR16983">
    <property type="entry name" value="UPAR/LY6 DOMAIN-CONTAINING PROTEIN"/>
    <property type="match status" value="1"/>
</dbReference>
<evidence type="ECO:0000256" key="7">
    <source>
        <dbReference type="ARBA" id="ARBA00023157"/>
    </source>
</evidence>
<dbReference type="Pfam" id="PF00087">
    <property type="entry name" value="Toxin_TOLIP"/>
    <property type="match status" value="1"/>
</dbReference>
<dbReference type="CDD" id="cd23543">
    <property type="entry name" value="TFP_LU_ECD_Ly6E"/>
    <property type="match status" value="1"/>
</dbReference>
<sequence length="126" mass="13782">MKTLCIALLVAVVFAEKGHSLWCYRCEDEPSNWNCMKMVKCAETDKFCSTIVTTVGRDKNSSYKLSKKCVPSCTENFIDIGSGSVSTNCCNSSFCNFSGANSVKTSSVMVAGGILASFFYIFRSGW</sequence>
<name>A0ABQ7SJ86_PHRPL</name>
<dbReference type="SMART" id="SM00134">
    <property type="entry name" value="LU"/>
    <property type="match status" value="1"/>
</dbReference>
<dbReference type="Gene3D" id="2.10.60.10">
    <property type="entry name" value="CD59"/>
    <property type="match status" value="1"/>
</dbReference>
<feature type="signal peptide" evidence="9">
    <location>
        <begin position="1"/>
        <end position="20"/>
    </location>
</feature>
<keyword evidence="3" id="KW-1003">Cell membrane</keyword>
<reference evidence="11 12" key="1">
    <citation type="journal article" date="2022" name="Gigascience">
        <title>A chromosome-level genome assembly and annotation of the desert horned lizard, Phrynosoma platyrhinos, provides insight into chromosomal rearrangements among reptiles.</title>
        <authorList>
            <person name="Koochekian N."/>
            <person name="Ascanio A."/>
            <person name="Farleigh K."/>
            <person name="Card D.C."/>
            <person name="Schield D.R."/>
            <person name="Castoe T.A."/>
            <person name="Jezkova T."/>
        </authorList>
    </citation>
    <scope>NUCLEOTIDE SEQUENCE [LARGE SCALE GENOMIC DNA]</scope>
    <source>
        <strain evidence="11">NK-2021</strain>
    </source>
</reference>
<dbReference type="PANTHER" id="PTHR16983:SF13">
    <property type="entry name" value="LYMPHOCYTE ANTIGEN 6E"/>
    <property type="match status" value="1"/>
</dbReference>
<evidence type="ECO:0000256" key="6">
    <source>
        <dbReference type="ARBA" id="ARBA00023136"/>
    </source>
</evidence>
<accession>A0ABQ7SJ86</accession>
<evidence type="ECO:0000256" key="5">
    <source>
        <dbReference type="ARBA" id="ARBA00022729"/>
    </source>
</evidence>
<dbReference type="InterPro" id="IPR051110">
    <property type="entry name" value="Ly-6/neurotoxin-like_GPI-ap"/>
</dbReference>
<keyword evidence="6" id="KW-0472">Membrane</keyword>
<comment type="caution">
    <text evidence="11">The sequence shown here is derived from an EMBL/GenBank/DDBJ whole genome shotgun (WGS) entry which is preliminary data.</text>
</comment>